<dbReference type="RefSeq" id="WP_184881804.1">
    <property type="nucleotide sequence ID" value="NZ_BOOV01000026.1"/>
</dbReference>
<sequence>MSRRSDAMVPACPNCGDCLPDAGPDDQVCTCGSQWGDQPLVPTWVPSMRQLIGTLAQLLTNPGPPDFEESA</sequence>
<dbReference type="AlphaFoldDB" id="A0A7W7D8W6"/>
<name>A0A7W7D8W6_9ACTN</name>
<dbReference type="Proteomes" id="UP000542210">
    <property type="component" value="Unassembled WGS sequence"/>
</dbReference>
<protein>
    <submittedName>
        <fullName evidence="1">Uncharacterized protein</fullName>
    </submittedName>
</protein>
<proteinExistence type="predicted"/>
<reference evidence="1 2" key="1">
    <citation type="submission" date="2020-08" db="EMBL/GenBank/DDBJ databases">
        <title>Sequencing the genomes of 1000 actinobacteria strains.</title>
        <authorList>
            <person name="Klenk H.-P."/>
        </authorList>
    </citation>
    <scope>NUCLEOTIDE SEQUENCE [LARGE SCALE GENOMIC DNA]</scope>
    <source>
        <strain evidence="1 2">DSM 45784</strain>
    </source>
</reference>
<organism evidence="1 2">
    <name type="scientific">Sphaerisporangium siamense</name>
    <dbReference type="NCBI Taxonomy" id="795645"/>
    <lineage>
        <taxon>Bacteria</taxon>
        <taxon>Bacillati</taxon>
        <taxon>Actinomycetota</taxon>
        <taxon>Actinomycetes</taxon>
        <taxon>Streptosporangiales</taxon>
        <taxon>Streptosporangiaceae</taxon>
        <taxon>Sphaerisporangium</taxon>
    </lineage>
</organism>
<evidence type="ECO:0000313" key="1">
    <source>
        <dbReference type="EMBL" id="MBB4702211.1"/>
    </source>
</evidence>
<accession>A0A7W7D8W6</accession>
<keyword evidence="2" id="KW-1185">Reference proteome</keyword>
<evidence type="ECO:0000313" key="2">
    <source>
        <dbReference type="Proteomes" id="UP000542210"/>
    </source>
</evidence>
<gene>
    <name evidence="1" type="ORF">BJ982_003755</name>
</gene>
<comment type="caution">
    <text evidence="1">The sequence shown here is derived from an EMBL/GenBank/DDBJ whole genome shotgun (WGS) entry which is preliminary data.</text>
</comment>
<dbReference type="EMBL" id="JACHND010000001">
    <property type="protein sequence ID" value="MBB4702211.1"/>
    <property type="molecule type" value="Genomic_DNA"/>
</dbReference>